<evidence type="ECO:0000313" key="6">
    <source>
        <dbReference type="Proteomes" id="UP000294829"/>
    </source>
</evidence>
<reference evidence="5 6" key="1">
    <citation type="submission" date="2019-03" db="EMBL/GenBank/DDBJ databases">
        <title>Sapientia aquatica gen. nov., sp. nov., isolated from a crater lake.</title>
        <authorList>
            <person name="Felfoldi T."/>
            <person name="Szabo A."/>
            <person name="Toth E."/>
            <person name="Schumann P."/>
            <person name="Keki Z."/>
            <person name="Marialigeti K."/>
            <person name="Mathe I."/>
        </authorList>
    </citation>
    <scope>NUCLEOTIDE SEQUENCE [LARGE SCALE GENOMIC DNA]</scope>
    <source>
        <strain evidence="5 6">SA-152</strain>
    </source>
</reference>
<dbReference type="Pfam" id="PF00023">
    <property type="entry name" value="Ank"/>
    <property type="match status" value="1"/>
</dbReference>
<dbReference type="GO" id="GO:0005829">
    <property type="term" value="C:cytosol"/>
    <property type="evidence" value="ECO:0007669"/>
    <property type="project" value="TreeGrafter"/>
</dbReference>
<comment type="caution">
    <text evidence="5">The sequence shown here is derived from an EMBL/GenBank/DDBJ whole genome shotgun (WGS) entry which is preliminary data.</text>
</comment>
<dbReference type="Gene3D" id="1.25.40.20">
    <property type="entry name" value="Ankyrin repeat-containing domain"/>
    <property type="match status" value="2"/>
</dbReference>
<evidence type="ECO:0000256" key="1">
    <source>
        <dbReference type="ARBA" id="ARBA00022737"/>
    </source>
</evidence>
<dbReference type="InterPro" id="IPR051070">
    <property type="entry name" value="NF-kappa-B_inhibitor"/>
</dbReference>
<keyword evidence="4" id="KW-0732">Signal</keyword>
<dbReference type="PANTHER" id="PTHR46680:SF3">
    <property type="entry name" value="NF-KAPPA-B INHIBITOR CACTUS"/>
    <property type="match status" value="1"/>
</dbReference>
<evidence type="ECO:0000256" key="3">
    <source>
        <dbReference type="PROSITE-ProRule" id="PRU00023"/>
    </source>
</evidence>
<accession>A0A4R5W2U4</accession>
<dbReference type="SMART" id="SM00248">
    <property type="entry name" value="ANK"/>
    <property type="match status" value="5"/>
</dbReference>
<dbReference type="GO" id="GO:0051059">
    <property type="term" value="F:NF-kappaB binding"/>
    <property type="evidence" value="ECO:0007669"/>
    <property type="project" value="TreeGrafter"/>
</dbReference>
<dbReference type="SUPFAM" id="SSF48403">
    <property type="entry name" value="Ankyrin repeat"/>
    <property type="match status" value="1"/>
</dbReference>
<evidence type="ECO:0000256" key="4">
    <source>
        <dbReference type="SAM" id="SignalP"/>
    </source>
</evidence>
<dbReference type="AlphaFoldDB" id="A0A4R5W2U4"/>
<dbReference type="InterPro" id="IPR002110">
    <property type="entry name" value="Ankyrin_rpt"/>
</dbReference>
<dbReference type="InterPro" id="IPR036770">
    <property type="entry name" value="Ankyrin_rpt-contain_sf"/>
</dbReference>
<dbReference type="PANTHER" id="PTHR46680">
    <property type="entry name" value="NF-KAPPA-B INHIBITOR ALPHA"/>
    <property type="match status" value="1"/>
</dbReference>
<evidence type="ECO:0000313" key="5">
    <source>
        <dbReference type="EMBL" id="TDK65509.1"/>
    </source>
</evidence>
<feature type="repeat" description="ANK" evidence="3">
    <location>
        <begin position="95"/>
        <end position="127"/>
    </location>
</feature>
<feature type="repeat" description="ANK" evidence="3">
    <location>
        <begin position="158"/>
        <end position="190"/>
    </location>
</feature>
<feature type="signal peptide" evidence="4">
    <location>
        <begin position="1"/>
        <end position="26"/>
    </location>
</feature>
<protein>
    <submittedName>
        <fullName evidence="5">Ankyrin repeat domain-containing protein</fullName>
    </submittedName>
</protein>
<dbReference type="GO" id="GO:0071356">
    <property type="term" value="P:cellular response to tumor necrosis factor"/>
    <property type="evidence" value="ECO:0007669"/>
    <property type="project" value="TreeGrafter"/>
</dbReference>
<dbReference type="OrthoDB" id="198309at2"/>
<sequence length="225" mass="24281">MSFVSSVFRNTLVGLLAALFALSAYASDQADFFSAIQFNHVSSLPVMLARGVDPNAKEPLRGETALILAVHENANDVFDWLLSLKGVDINAQAKNGNTAIMLAAYLENSHAVTALLERGAEVNKTGWTALHYAAMSGNDVIISALLEHAAYIDAQTPNGDTALMLALKGNKTSAVKLLLDQGADPTIQNNQQQTALDMAKKLEFRGMIELIQQGVDQFDQRQHSP</sequence>
<dbReference type="Proteomes" id="UP000294829">
    <property type="component" value="Unassembled WGS sequence"/>
</dbReference>
<feature type="repeat" description="ANK" evidence="3">
    <location>
        <begin position="125"/>
        <end position="157"/>
    </location>
</feature>
<name>A0A4R5W2U4_9BURK</name>
<dbReference type="PROSITE" id="PS50297">
    <property type="entry name" value="ANK_REP_REGION"/>
    <property type="match status" value="3"/>
</dbReference>
<feature type="chain" id="PRO_5020382879" evidence="4">
    <location>
        <begin position="27"/>
        <end position="225"/>
    </location>
</feature>
<dbReference type="PRINTS" id="PR01415">
    <property type="entry name" value="ANKYRIN"/>
</dbReference>
<keyword evidence="1" id="KW-0677">Repeat</keyword>
<gene>
    <name evidence="5" type="ORF">E2I14_11170</name>
</gene>
<dbReference type="PROSITE" id="PS50088">
    <property type="entry name" value="ANK_REPEAT"/>
    <property type="match status" value="3"/>
</dbReference>
<dbReference type="EMBL" id="SMYL01000005">
    <property type="protein sequence ID" value="TDK65509.1"/>
    <property type="molecule type" value="Genomic_DNA"/>
</dbReference>
<keyword evidence="6" id="KW-1185">Reference proteome</keyword>
<keyword evidence="2 3" id="KW-0040">ANK repeat</keyword>
<dbReference type="Pfam" id="PF12796">
    <property type="entry name" value="Ank_2"/>
    <property type="match status" value="1"/>
</dbReference>
<dbReference type="RefSeq" id="WP_133328482.1">
    <property type="nucleotide sequence ID" value="NZ_SMYL01000005.1"/>
</dbReference>
<evidence type="ECO:0000256" key="2">
    <source>
        <dbReference type="ARBA" id="ARBA00023043"/>
    </source>
</evidence>
<proteinExistence type="predicted"/>
<organism evidence="5 6">
    <name type="scientific">Sapientia aquatica</name>
    <dbReference type="NCBI Taxonomy" id="1549640"/>
    <lineage>
        <taxon>Bacteria</taxon>
        <taxon>Pseudomonadati</taxon>
        <taxon>Pseudomonadota</taxon>
        <taxon>Betaproteobacteria</taxon>
        <taxon>Burkholderiales</taxon>
        <taxon>Oxalobacteraceae</taxon>
        <taxon>Sapientia</taxon>
    </lineage>
</organism>